<dbReference type="GO" id="GO:0035091">
    <property type="term" value="F:phosphatidylinositol binding"/>
    <property type="evidence" value="ECO:0007669"/>
    <property type="project" value="TreeGrafter"/>
</dbReference>
<keyword evidence="3" id="KW-1185">Reference proteome</keyword>
<dbReference type="Pfam" id="PF02862">
    <property type="entry name" value="DDHD"/>
    <property type="match status" value="1"/>
</dbReference>
<reference evidence="4" key="1">
    <citation type="submission" date="2016-06" db="UniProtKB">
        <authorList>
            <consortium name="WormBaseParasite"/>
        </authorList>
    </citation>
    <scope>IDENTIFICATION</scope>
</reference>
<dbReference type="InterPro" id="IPR004177">
    <property type="entry name" value="DDHD_dom"/>
</dbReference>
<dbReference type="PANTHER" id="PTHR10658">
    <property type="entry name" value="PHOSPHATIDYLINOSITOL TRANSFER PROTEIN"/>
    <property type="match status" value="1"/>
</dbReference>
<gene>
    <name evidence="2" type="ORF">SBAD_LOCUS10325</name>
</gene>
<dbReference type="InterPro" id="IPR001666">
    <property type="entry name" value="PI_transfer"/>
</dbReference>
<reference evidence="2 3" key="2">
    <citation type="submission" date="2018-11" db="EMBL/GenBank/DDBJ databases">
        <authorList>
            <consortium name="Pathogen Informatics"/>
        </authorList>
    </citation>
    <scope>NUCLEOTIDE SEQUENCE [LARGE SCALE GENOMIC DNA]</scope>
</reference>
<dbReference type="GO" id="GO:0005737">
    <property type="term" value="C:cytoplasm"/>
    <property type="evidence" value="ECO:0007669"/>
    <property type="project" value="TreeGrafter"/>
</dbReference>
<feature type="domain" description="DDHD" evidence="1">
    <location>
        <begin position="1"/>
        <end position="127"/>
    </location>
</feature>
<dbReference type="SMART" id="SM01127">
    <property type="entry name" value="DDHD"/>
    <property type="match status" value="1"/>
</dbReference>
<organism evidence="4">
    <name type="scientific">Soboliphyme baturini</name>
    <dbReference type="NCBI Taxonomy" id="241478"/>
    <lineage>
        <taxon>Eukaryota</taxon>
        <taxon>Metazoa</taxon>
        <taxon>Ecdysozoa</taxon>
        <taxon>Nematoda</taxon>
        <taxon>Enoplea</taxon>
        <taxon>Dorylaimia</taxon>
        <taxon>Dioctophymatida</taxon>
        <taxon>Dioctophymatoidea</taxon>
        <taxon>Soboliphymatidae</taxon>
        <taxon>Soboliphyme</taxon>
    </lineage>
</organism>
<evidence type="ECO:0000313" key="4">
    <source>
        <dbReference type="WBParaSite" id="SBAD_0001068901-mRNA-1"/>
    </source>
</evidence>
<accession>A0A183J377</accession>
<evidence type="ECO:0000313" key="2">
    <source>
        <dbReference type="EMBL" id="VDP30864.1"/>
    </source>
</evidence>
<dbReference type="PANTHER" id="PTHR10658:SF11">
    <property type="entry name" value="VIBRATOR, ISOFORM B"/>
    <property type="match status" value="1"/>
</dbReference>
<dbReference type="GO" id="GO:0046872">
    <property type="term" value="F:metal ion binding"/>
    <property type="evidence" value="ECO:0007669"/>
    <property type="project" value="InterPro"/>
</dbReference>
<name>A0A183J377_9BILA</name>
<dbReference type="GO" id="GO:0008526">
    <property type="term" value="F:phosphatidylinositol transfer activity"/>
    <property type="evidence" value="ECO:0007669"/>
    <property type="project" value="TreeGrafter"/>
</dbReference>
<dbReference type="WBParaSite" id="SBAD_0001068901-mRNA-1">
    <property type="protein sequence ID" value="SBAD_0001068901-mRNA-1"/>
    <property type="gene ID" value="SBAD_0001068901"/>
</dbReference>
<dbReference type="GO" id="GO:0008525">
    <property type="term" value="F:phosphatidylcholine transporter activity"/>
    <property type="evidence" value="ECO:0007669"/>
    <property type="project" value="TreeGrafter"/>
</dbReference>
<dbReference type="GO" id="GO:0031210">
    <property type="term" value="F:phosphatidylcholine binding"/>
    <property type="evidence" value="ECO:0007669"/>
    <property type="project" value="TreeGrafter"/>
</dbReference>
<protein>
    <submittedName>
        <fullName evidence="4">DDHD domain-containing protein</fullName>
    </submittedName>
</protein>
<sequence length="207" mass="23730">MVPRYERFPLGDDQSTHILDCVQKSAVSVSMPQRCSGITLPRAEMVIYWCSNWSFLLEFLNRFVAAGGQDVAGDILSKWWGSKRIDYSLYCPEGISSFPVAALPNILHSSFWESRDVAAFIIRQLTSVETFTSKPQASEQFRSLKPTERWRRRHTSFKIRNIAPNHRANDVILNENAPQLIHVSGDSVFFSFWWIVAILHLQRAAKV</sequence>
<dbReference type="EMBL" id="UZAM01013917">
    <property type="protein sequence ID" value="VDP30864.1"/>
    <property type="molecule type" value="Genomic_DNA"/>
</dbReference>
<dbReference type="OrthoDB" id="10053061at2759"/>
<dbReference type="PROSITE" id="PS51043">
    <property type="entry name" value="DDHD"/>
    <property type="match status" value="1"/>
</dbReference>
<evidence type="ECO:0000259" key="1">
    <source>
        <dbReference type="PROSITE" id="PS51043"/>
    </source>
</evidence>
<evidence type="ECO:0000313" key="3">
    <source>
        <dbReference type="Proteomes" id="UP000270296"/>
    </source>
</evidence>
<dbReference type="Proteomes" id="UP000270296">
    <property type="component" value="Unassembled WGS sequence"/>
</dbReference>
<dbReference type="AlphaFoldDB" id="A0A183J377"/>
<proteinExistence type="predicted"/>